<dbReference type="EMBL" id="SPOI01000013">
    <property type="protein sequence ID" value="TIB41965.1"/>
    <property type="molecule type" value="Genomic_DNA"/>
</dbReference>
<feature type="region of interest" description="Disordered" evidence="2">
    <location>
        <begin position="1557"/>
        <end position="1745"/>
    </location>
</feature>
<feature type="compositionally biased region" description="Polar residues" evidence="2">
    <location>
        <begin position="285"/>
        <end position="298"/>
    </location>
</feature>
<feature type="region of interest" description="Disordered" evidence="2">
    <location>
        <begin position="1"/>
        <end position="22"/>
    </location>
</feature>
<feature type="region of interest" description="Disordered" evidence="2">
    <location>
        <begin position="842"/>
        <end position="870"/>
    </location>
</feature>
<feature type="compositionally biased region" description="Basic and acidic residues" evidence="2">
    <location>
        <begin position="1"/>
        <end position="12"/>
    </location>
</feature>
<feature type="compositionally biased region" description="Low complexity" evidence="2">
    <location>
        <begin position="1691"/>
        <end position="1708"/>
    </location>
</feature>
<feature type="coiled-coil region" evidence="1">
    <location>
        <begin position="747"/>
        <end position="788"/>
    </location>
</feature>
<organism evidence="3 4">
    <name type="scientific">Wallemia ichthyophaga</name>
    <dbReference type="NCBI Taxonomy" id="245174"/>
    <lineage>
        <taxon>Eukaryota</taxon>
        <taxon>Fungi</taxon>
        <taxon>Dikarya</taxon>
        <taxon>Basidiomycota</taxon>
        <taxon>Wallemiomycotina</taxon>
        <taxon>Wallemiomycetes</taxon>
        <taxon>Wallemiales</taxon>
        <taxon>Wallemiaceae</taxon>
        <taxon>Wallemia</taxon>
    </lineage>
</organism>
<comment type="caution">
    <text evidence="3">The sequence shown here is derived from an EMBL/GenBank/DDBJ whole genome shotgun (WGS) entry which is preliminary data.</text>
</comment>
<dbReference type="Proteomes" id="UP000310689">
    <property type="component" value="Unassembled WGS sequence"/>
</dbReference>
<evidence type="ECO:0000256" key="1">
    <source>
        <dbReference type="SAM" id="Coils"/>
    </source>
</evidence>
<keyword evidence="1" id="KW-0175">Coiled coil</keyword>
<feature type="region of interest" description="Disordered" evidence="2">
    <location>
        <begin position="285"/>
        <end position="313"/>
    </location>
</feature>
<evidence type="ECO:0000313" key="4">
    <source>
        <dbReference type="Proteomes" id="UP000310689"/>
    </source>
</evidence>
<protein>
    <submittedName>
        <fullName evidence="3">Uncharacterized protein</fullName>
    </submittedName>
</protein>
<proteinExistence type="predicted"/>
<feature type="compositionally biased region" description="Low complexity" evidence="2">
    <location>
        <begin position="1597"/>
        <end position="1622"/>
    </location>
</feature>
<reference evidence="3 4" key="1">
    <citation type="submission" date="2019-03" db="EMBL/GenBank/DDBJ databases">
        <title>Sequencing 23 genomes of Wallemia ichthyophaga.</title>
        <authorList>
            <person name="Gostincar C."/>
        </authorList>
    </citation>
    <scope>NUCLEOTIDE SEQUENCE [LARGE SCALE GENOMIC DNA]</scope>
    <source>
        <strain evidence="3 4">EXF-6200</strain>
    </source>
</reference>
<feature type="compositionally biased region" description="Low complexity" evidence="2">
    <location>
        <begin position="1718"/>
        <end position="1729"/>
    </location>
</feature>
<feature type="compositionally biased region" description="Basic and acidic residues" evidence="2">
    <location>
        <begin position="1557"/>
        <end position="1567"/>
    </location>
</feature>
<feature type="coiled-coil region" evidence="1">
    <location>
        <begin position="687"/>
        <end position="722"/>
    </location>
</feature>
<sequence length="1745" mass="198974">MSSAQHDDDKTQKLQRQLTSKDDDIRSYENKLFMANNDYNDLSINYKDALYRSSRESERANKLENDSIKHTDEIKKLKLQLANCQTTMESSDAKLRGLQSSESSLEKRLNSSHSNHDAIKLLESRLDSANSNLKDATTDKTRLSEKMIEIQNQLMASESLNKKLREEIDDNVMQLSSHQNTSSNRRDSVSIKEILNSQIESLNEKLSKSQQDLNMAQNQLMALTRSSKREIEQLREEAQDGHEAQKNLESLLAQSDSIQGELDKKTVALESAQNEVRQLQLQLIQEQSRTSQSNASHQQNKDDEMSISELEDALSTPVSKSALNMSSNSKLLAEISRLMAMIHRLRADRDENLGRAHFSETELKFSQQVHQKDLDKHETELSSLVHTRKELTEELKNSRITCHEYEEQMKKIAVQLEQTRHESNETTKSLERSLSQAKVQITDMEQTDTQNLIKIDAATAQYKALQDSYSGHRERIVELETALKTSQEEAQEFKEDLQDWEEHHLTLQEGAVGIVEKLQDRLNDFREKLQSAEVNYGIAQDRIQSITVEFDKDRMAYEARIDEIDSKFNAALESEHERAKFTDSRLSQLTDMSNTIRENFNQTRLKHSEEIKNLRNEHAIELSKVKQSHQDSSQDRNRQVEAAIQIHEDHHDGIISDLKANVRRLGSEKNEFVEHLAGKEQVLLELKAQHAADIEKLNSEKQRQLDETCKKFDEKLIQLQKKYRDDESLGEVMVDDAKNKEEYHTMEIQYEERIRELVDQVHKANEKVHHLEAKLNESLENVAHLQNMSAGGDTTLGNSTLGNSTLRNLFEQSANQTREQSMRSSVGGNDTLNNLFREGIEQRNQQPSQSFSGEVVDIGSSSEDEPTSNNTINNSLFATGIGMSMGGQSMGQAAEGSMSNENRGYFDESVMADEVLNRSENHRDGSIADHSTDATIAQLFAERQPTHDELRGRIIQLERQLREAIAERDEKLNEAVNESEKRIRILYEEFKKADQENEEKQEKQLHALQAEYITHEMHESKLHAMAQVIFATKKEHRVASELITDLQNKAEEMAEEHAVRVAGLELQLTSAADTHSNETDRIREVETELAAAKHTYDENIAQLHQQLDSMTDTRSERVKEVEAELSTITHDHSERIAELQQQLTTAKNDHATLSHEFDGYKSQKDSETENEKRVAANIETELEVLRQDRISDNIKLEEITTLLEKITREYEHKQEELNRLIDTHDGEVEHQKQLLLSSHEQSSKLTRSVEDLEKKLRSVEEGRNEVDNEAYEELREEHKEISEELKALQEEREQFTQQLDSSTKLIEESRVEYDTLLKSAKNERSMLNEQITTLNVKLEEDSQLRTQLEQVIKSKEDENESKRLKLDELLAKVETDQTLLREAEETSSRYSEVIEQLEQVEKQLNENVNLVTEREAEIFTLNDALSTQSAAIEDIGKLEAEIAALTQQRDEAITSVSASNAKVDEYKVIISSKEEELVVASNGLATLESEKEELLNKVQNGGSGSATADAEELEEARERIQQLESGLESAQQMTEEAEDKCLELEKTVKRLSSQVDRLKAAIKEHPKPGSQAGSSKKDDDAKVSSSSEIVSRTRHATQSTQSTYTTQMTQKKSSEASKGSASPRANAKKRLRDDDDEEHQPRKNPNPSQAEASPATRSRKKSEPISGTPQKRQPSLLSKNKAFTPRRHASQPHSQPQSQSHQSGSASGTTDSRDPNSRRSSQRQQNSQNTQISDLRGRLNQFKRQ</sequence>
<feature type="compositionally biased region" description="Polar residues" evidence="2">
    <location>
        <begin position="1665"/>
        <end position="1678"/>
    </location>
</feature>
<name>A0A4T0JMG4_WALIC</name>
<feature type="coiled-coil region" evidence="1">
    <location>
        <begin position="947"/>
        <end position="1011"/>
    </location>
</feature>
<feature type="region of interest" description="Disordered" evidence="2">
    <location>
        <begin position="1496"/>
        <end position="1517"/>
    </location>
</feature>
<evidence type="ECO:0000256" key="2">
    <source>
        <dbReference type="SAM" id="MobiDB-lite"/>
    </source>
</evidence>
<evidence type="ECO:0000313" key="3">
    <source>
        <dbReference type="EMBL" id="TIB41965.1"/>
    </source>
</evidence>
<feature type="coiled-coil region" evidence="1">
    <location>
        <begin position="374"/>
        <end position="542"/>
    </location>
</feature>
<feature type="coiled-coil region" evidence="1">
    <location>
        <begin position="119"/>
        <end position="167"/>
    </location>
</feature>
<feature type="compositionally biased region" description="Polar residues" evidence="2">
    <location>
        <begin position="842"/>
        <end position="852"/>
    </location>
</feature>
<gene>
    <name evidence="3" type="ORF">E3P86_00586</name>
</gene>
<accession>A0A4T0JMG4</accession>